<dbReference type="PANTHER" id="PTHR21666">
    <property type="entry name" value="PEPTIDASE-RELATED"/>
    <property type="match status" value="1"/>
</dbReference>
<dbReference type="CDD" id="cd12797">
    <property type="entry name" value="M23_peptidase"/>
    <property type="match status" value="1"/>
</dbReference>
<sequence length="411" mass="46537">MSSKMMKTKIFLTFFLLSASIYPASNSVKDMNKRLKNIDKEIEKKNTRIKAIDTETSKLEKMIKELEEEIKKLEHERKEIEDEITVVKKNIDYSKKNLEISEVEHGRKESEFVAKIIAWDKYSKIHGKDIDEKVLLTKNYREMLHGDLQRMGYIEKVTGNIKEVKEKIEAEKRKLDRLEAELRENLRKSDVKKEEQKKLKEQLQVEKKGHQSSIEKLKKEKQRISREIERIIRENARRAAEKAAREKAAREAAKNKGKSTGKGKDSGGTKVTTTTVDMPKISNPEAYKRIGKTIKPLNGQVVVYFGQKKAGVVESNGIEIKGKLGNPVVASKAGTVIYADAFQGLGKVVMIDYGGGIIGVYGNLLAIKVNINSKVSSGQTIGVLGLSSDKEPNLYYELRANLRPIDPMPTF</sequence>
<evidence type="ECO:0000313" key="6">
    <source>
        <dbReference type="EMBL" id="ALQ41004.1"/>
    </source>
</evidence>
<dbReference type="InterPro" id="IPR016047">
    <property type="entry name" value="M23ase_b-sheet_dom"/>
</dbReference>
<evidence type="ECO:0000313" key="7">
    <source>
        <dbReference type="Proteomes" id="UP000063275"/>
    </source>
</evidence>
<dbReference type="Gene3D" id="6.10.250.3150">
    <property type="match status" value="1"/>
</dbReference>
<evidence type="ECO:0000256" key="3">
    <source>
        <dbReference type="SAM" id="MobiDB-lite"/>
    </source>
</evidence>
<feature type="domain" description="M23ase beta-sheet core" evidence="5">
    <location>
        <begin position="315"/>
        <end position="407"/>
    </location>
</feature>
<dbReference type="AlphaFoldDB" id="A0A0S2ZQX1"/>
<keyword evidence="2" id="KW-0175">Coiled coil</keyword>
<dbReference type="Gene3D" id="1.20.5.340">
    <property type="match status" value="1"/>
</dbReference>
<dbReference type="Pfam" id="PF01551">
    <property type="entry name" value="Peptidase_M23"/>
    <property type="match status" value="1"/>
</dbReference>
<evidence type="ECO:0000256" key="2">
    <source>
        <dbReference type="SAM" id="Coils"/>
    </source>
</evidence>
<dbReference type="EMBL" id="CP013331">
    <property type="protein sequence ID" value="ALQ41004.1"/>
    <property type="molecule type" value="Genomic_DNA"/>
</dbReference>
<reference evidence="6 7" key="1">
    <citation type="submission" date="2015-11" db="EMBL/GenBank/DDBJ databases">
        <authorList>
            <person name="Zhang Y."/>
            <person name="Guo Z."/>
        </authorList>
    </citation>
    <scope>NUCLEOTIDE SEQUENCE [LARGE SCALE GENOMIC DNA]</scope>
    <source>
        <strain evidence="6 7">ChDC F174</strain>
    </source>
</reference>
<dbReference type="InterPro" id="IPR050570">
    <property type="entry name" value="Cell_wall_metabolism_enzyme"/>
</dbReference>
<gene>
    <name evidence="6" type="ORF">RN87_10830</name>
</gene>
<keyword evidence="1 4" id="KW-0732">Signal</keyword>
<dbReference type="InterPro" id="IPR011055">
    <property type="entry name" value="Dup_hybrid_motif"/>
</dbReference>
<dbReference type="PANTHER" id="PTHR21666:SF289">
    <property type="entry name" value="L-ALA--D-GLU ENDOPEPTIDASE"/>
    <property type="match status" value="1"/>
</dbReference>
<evidence type="ECO:0000259" key="5">
    <source>
        <dbReference type="Pfam" id="PF01551"/>
    </source>
</evidence>
<dbReference type="Gene3D" id="2.70.70.10">
    <property type="entry name" value="Glucose Permease (Domain IIA)"/>
    <property type="match status" value="1"/>
</dbReference>
<dbReference type="RefSeq" id="WP_029492768.1">
    <property type="nucleotide sequence ID" value="NZ_ATKF01000023.1"/>
</dbReference>
<organism evidence="6">
    <name type="scientific">Fusobacterium hwasookii ChDC F174</name>
    <dbReference type="NCBI Taxonomy" id="1307442"/>
    <lineage>
        <taxon>Bacteria</taxon>
        <taxon>Fusobacteriati</taxon>
        <taxon>Fusobacteriota</taxon>
        <taxon>Fusobacteriia</taxon>
        <taxon>Fusobacteriales</taxon>
        <taxon>Fusobacteriaceae</taxon>
        <taxon>Fusobacterium</taxon>
    </lineage>
</organism>
<name>A0A0S2ZQX1_9FUSO</name>
<evidence type="ECO:0000256" key="1">
    <source>
        <dbReference type="ARBA" id="ARBA00022729"/>
    </source>
</evidence>
<dbReference type="KEGG" id="fhw:RN87_10830"/>
<dbReference type="OrthoDB" id="86386at2"/>
<feature type="region of interest" description="Disordered" evidence="3">
    <location>
        <begin position="239"/>
        <end position="276"/>
    </location>
</feature>
<feature type="signal peptide" evidence="4">
    <location>
        <begin position="1"/>
        <end position="24"/>
    </location>
</feature>
<dbReference type="SUPFAM" id="SSF51261">
    <property type="entry name" value="Duplicated hybrid motif"/>
    <property type="match status" value="1"/>
</dbReference>
<dbReference type="Proteomes" id="UP000063275">
    <property type="component" value="Chromosome"/>
</dbReference>
<feature type="coiled-coil region" evidence="2">
    <location>
        <begin position="28"/>
        <end position="90"/>
    </location>
</feature>
<proteinExistence type="predicted"/>
<accession>A0A0S2ZQX1</accession>
<dbReference type="GO" id="GO:0004222">
    <property type="term" value="F:metalloendopeptidase activity"/>
    <property type="evidence" value="ECO:0007669"/>
    <property type="project" value="TreeGrafter"/>
</dbReference>
<evidence type="ECO:0000256" key="4">
    <source>
        <dbReference type="SAM" id="SignalP"/>
    </source>
</evidence>
<feature type="chain" id="PRO_5006608766" evidence="4">
    <location>
        <begin position="25"/>
        <end position="411"/>
    </location>
</feature>
<feature type="compositionally biased region" description="Basic and acidic residues" evidence="3">
    <location>
        <begin position="239"/>
        <end position="254"/>
    </location>
</feature>
<protein>
    <submittedName>
        <fullName evidence="6">Peptidase M23</fullName>
    </submittedName>
</protein>